<evidence type="ECO:0000313" key="4">
    <source>
        <dbReference type="Proteomes" id="UP000006762"/>
    </source>
</evidence>
<feature type="signal peptide" evidence="2">
    <location>
        <begin position="1"/>
        <end position="25"/>
    </location>
</feature>
<keyword evidence="2" id="KW-0732">Signal</keyword>
<comment type="caution">
    <text evidence="3">The sequence shown here is derived from an EMBL/GenBank/DDBJ whole genome shotgun (WGS) entry which is preliminary data.</text>
</comment>
<gene>
    <name evidence="3" type="ORF">B30_16338</name>
</gene>
<feature type="compositionally biased region" description="Polar residues" evidence="1">
    <location>
        <begin position="27"/>
        <end position="36"/>
    </location>
</feature>
<name>K2J396_9RHOB</name>
<keyword evidence="4" id="KW-1185">Reference proteome</keyword>
<feature type="region of interest" description="Disordered" evidence="1">
    <location>
        <begin position="27"/>
        <end position="48"/>
    </location>
</feature>
<organism evidence="3 4">
    <name type="scientific">Celeribacter baekdonensis B30</name>
    <dbReference type="NCBI Taxonomy" id="1208323"/>
    <lineage>
        <taxon>Bacteria</taxon>
        <taxon>Pseudomonadati</taxon>
        <taxon>Pseudomonadota</taxon>
        <taxon>Alphaproteobacteria</taxon>
        <taxon>Rhodobacterales</taxon>
        <taxon>Roseobacteraceae</taxon>
        <taxon>Celeribacter</taxon>
    </lineage>
</organism>
<evidence type="ECO:0000313" key="3">
    <source>
        <dbReference type="EMBL" id="EKE69352.1"/>
    </source>
</evidence>
<dbReference type="Proteomes" id="UP000006762">
    <property type="component" value="Unassembled WGS sequence"/>
</dbReference>
<protein>
    <submittedName>
        <fullName evidence="3">Uncharacterized protein</fullName>
    </submittedName>
</protein>
<feature type="chain" id="PRO_5003861678" evidence="2">
    <location>
        <begin position="26"/>
        <end position="137"/>
    </location>
</feature>
<sequence length="137" mass="14255">MGTSARQFCCALVLALATPVSTAHAQETTPQLSTAPETPGFQPPAFQSPAIDALPAPQPLSPCPMDRLKALLKNRTRDLRSLSRTGALGQCDIRTPATAPTGLVAAAHNRAMTFLINDGPSIWAIAALSVATVALIL</sequence>
<dbReference type="AlphaFoldDB" id="K2J396"/>
<proteinExistence type="predicted"/>
<evidence type="ECO:0000256" key="2">
    <source>
        <dbReference type="SAM" id="SignalP"/>
    </source>
</evidence>
<evidence type="ECO:0000256" key="1">
    <source>
        <dbReference type="SAM" id="MobiDB-lite"/>
    </source>
</evidence>
<reference evidence="3 4" key="1">
    <citation type="submission" date="2012-09" db="EMBL/GenBank/DDBJ databases">
        <title>Celeribacter baekdonensis B30 Genome Sequencing.</title>
        <authorList>
            <person name="Wang W."/>
        </authorList>
    </citation>
    <scope>NUCLEOTIDE SEQUENCE [LARGE SCALE GENOMIC DNA]</scope>
    <source>
        <strain evidence="3 4">B30</strain>
    </source>
</reference>
<accession>K2J396</accession>
<dbReference type="EMBL" id="AMRK01000010">
    <property type="protein sequence ID" value="EKE69352.1"/>
    <property type="molecule type" value="Genomic_DNA"/>
</dbReference>